<dbReference type="Proteomes" id="UP000789831">
    <property type="component" value="Unassembled WGS sequence"/>
</dbReference>
<proteinExistence type="predicted"/>
<gene>
    <name evidence="2" type="ORF">AGERDE_LOCUS6786</name>
</gene>
<dbReference type="EMBL" id="CAJVPL010001116">
    <property type="protein sequence ID" value="CAG8553448.1"/>
    <property type="molecule type" value="Genomic_DNA"/>
</dbReference>
<sequence length="479" mass="55831">MTTPKTLGFWELFKYRKPVIFYGGKLHFVERNSAHENKESRNYALFRVYNLKCSLAKLRQEIISIVGLSTKIEFTHSSAYAKSSMQSLGDENTNTSKCDVVKIRILFRNSTHQTVINRLYSSLAIRELTENGFNDWIPLDITSYHIIEPTWRLIVVSTDNWPPHSDVVKQTLLTSGIDDIIRKQNTYQGLAELFHGQVYKVERDNNHGSGNAADPLIVVETRTFNSNPVFVEVYNWIFEYGMLNEENLDTCFISLLVSSLNVYTSLFCLNDVYENLSTHGWGSFGNTIFKGESPNVTLIKRIINLEQVLTEIQLDSFKNHTYKLHDAIDRLTSLFEKDAKDLEMRTRIYIVRKLRILLMFVLMTAIFTIVVVYHYWNMQQRLFSIQEMTWLFCVLSIFTFIILYTKQGINNYARFSAWFMKAAQLHRETVKDVLWDLRENLNRVIVDLNGRELVLRYVLNCIVDVCSDLRDTISNFGEI</sequence>
<reference evidence="2" key="1">
    <citation type="submission" date="2021-06" db="EMBL/GenBank/DDBJ databases">
        <authorList>
            <person name="Kallberg Y."/>
            <person name="Tangrot J."/>
            <person name="Rosling A."/>
        </authorList>
    </citation>
    <scope>NUCLEOTIDE SEQUENCE</scope>
    <source>
        <strain evidence="2">MT106</strain>
    </source>
</reference>
<feature type="transmembrane region" description="Helical" evidence="1">
    <location>
        <begin position="388"/>
        <end position="405"/>
    </location>
</feature>
<protein>
    <submittedName>
        <fullName evidence="2">5757_t:CDS:1</fullName>
    </submittedName>
</protein>
<dbReference type="AlphaFoldDB" id="A0A9N9B2L6"/>
<evidence type="ECO:0000313" key="3">
    <source>
        <dbReference type="Proteomes" id="UP000789831"/>
    </source>
</evidence>
<evidence type="ECO:0000313" key="2">
    <source>
        <dbReference type="EMBL" id="CAG8553448.1"/>
    </source>
</evidence>
<keyword evidence="1" id="KW-0472">Membrane</keyword>
<dbReference type="OrthoDB" id="2332951at2759"/>
<comment type="caution">
    <text evidence="2">The sequence shown here is derived from an EMBL/GenBank/DDBJ whole genome shotgun (WGS) entry which is preliminary data.</text>
</comment>
<keyword evidence="3" id="KW-1185">Reference proteome</keyword>
<organism evidence="2 3">
    <name type="scientific">Ambispora gerdemannii</name>
    <dbReference type="NCBI Taxonomy" id="144530"/>
    <lineage>
        <taxon>Eukaryota</taxon>
        <taxon>Fungi</taxon>
        <taxon>Fungi incertae sedis</taxon>
        <taxon>Mucoromycota</taxon>
        <taxon>Glomeromycotina</taxon>
        <taxon>Glomeromycetes</taxon>
        <taxon>Archaeosporales</taxon>
        <taxon>Ambisporaceae</taxon>
        <taxon>Ambispora</taxon>
    </lineage>
</organism>
<keyword evidence="1" id="KW-1133">Transmembrane helix</keyword>
<name>A0A9N9B2L6_9GLOM</name>
<feature type="transmembrane region" description="Helical" evidence="1">
    <location>
        <begin position="354"/>
        <end position="376"/>
    </location>
</feature>
<evidence type="ECO:0000256" key="1">
    <source>
        <dbReference type="SAM" id="Phobius"/>
    </source>
</evidence>
<accession>A0A9N9B2L6</accession>
<keyword evidence="1" id="KW-0812">Transmembrane</keyword>